<dbReference type="Proteomes" id="UP000289323">
    <property type="component" value="Unassembled WGS sequence"/>
</dbReference>
<dbReference type="AlphaFoldDB" id="A0A446BT40"/>
<gene>
    <name evidence="1" type="ORF">TT172_LOCUS8076</name>
</gene>
<protein>
    <submittedName>
        <fullName evidence="1">F8488e2b-6897-49aa-ae16-f72d598b0550</fullName>
    </submittedName>
</protein>
<name>A0A446BT40_9PEZI</name>
<proteinExistence type="predicted"/>
<dbReference type="EMBL" id="OUUZ01000015">
    <property type="protein sequence ID" value="SPQ25657.1"/>
    <property type="molecule type" value="Genomic_DNA"/>
</dbReference>
<evidence type="ECO:0000313" key="2">
    <source>
        <dbReference type="Proteomes" id="UP000289323"/>
    </source>
</evidence>
<reference evidence="1 2" key="1">
    <citation type="submission" date="2018-04" db="EMBL/GenBank/DDBJ databases">
        <authorList>
            <person name="Huttner S."/>
            <person name="Dainat J."/>
        </authorList>
    </citation>
    <scope>NUCLEOTIDE SEQUENCE [LARGE SCALE GENOMIC DNA]</scope>
</reference>
<evidence type="ECO:0000313" key="1">
    <source>
        <dbReference type="EMBL" id="SPQ25657.1"/>
    </source>
</evidence>
<sequence>MAAWRARGRAKKASNQSPRLGVAPVVRAVQRQGRSEVRCLVDHEFGVEERGLEHR</sequence>
<accession>A0A446BT40</accession>
<organism evidence="1 2">
    <name type="scientific">Thermothielavioides terrestris</name>
    <dbReference type="NCBI Taxonomy" id="2587410"/>
    <lineage>
        <taxon>Eukaryota</taxon>
        <taxon>Fungi</taxon>
        <taxon>Dikarya</taxon>
        <taxon>Ascomycota</taxon>
        <taxon>Pezizomycotina</taxon>
        <taxon>Sordariomycetes</taxon>
        <taxon>Sordariomycetidae</taxon>
        <taxon>Sordariales</taxon>
        <taxon>Chaetomiaceae</taxon>
        <taxon>Thermothielavioides</taxon>
    </lineage>
</organism>